<sequence length="322" mass="36046">MKFIIVVFLGSLLVICTQSSYVYEPSPFENLQPDYSAKNAKQQQNELFANYFFNFSQHEEKYNRPHKTECSTKCFCGTPNVNRIVGGTQVRQNKYPWTAQLVKGRYFPRLFCGGSLINDRYVLTAAHCVKNNRDQITIRLLQLDRSSRDPGITRQVSRTIIHPGFDSTRIVNDLALLRLDSPVPMAEKVRPVCLPIANQNFEGKTGIVAGWGLIKQGGVTSNYLREVTLPIITNQECRNTRYKNKIQDVMICAGHVKQGGKDACQGDSGGPLIVNEGRFKLAGVVSFGFGCAQPDAPGVYTRISKFVDWIHTSTRDSCYCSG</sequence>
<dbReference type="PANTHER" id="PTHR24252:SF7">
    <property type="entry name" value="HYALIN"/>
    <property type="match status" value="1"/>
</dbReference>
<dbReference type="PROSITE" id="PS50240">
    <property type="entry name" value="TRYPSIN_DOM"/>
    <property type="match status" value="1"/>
</dbReference>
<dbReference type="Gene3D" id="2.40.10.10">
    <property type="entry name" value="Trypsin-like serine proteases"/>
    <property type="match status" value="1"/>
</dbReference>
<dbReference type="CDD" id="cd00190">
    <property type="entry name" value="Tryp_SPc"/>
    <property type="match status" value="1"/>
</dbReference>
<gene>
    <name evidence="11" type="primary">LOC119633588</name>
</gene>
<proteinExistence type="predicted"/>
<keyword evidence="6" id="KW-1015">Disulfide bond</keyword>
<feature type="chain" id="PRO_5035866012" evidence="8">
    <location>
        <begin position="20"/>
        <end position="322"/>
    </location>
</feature>
<dbReference type="KEGG" id="gfs:119633588"/>
<evidence type="ECO:0000259" key="9">
    <source>
        <dbReference type="PROSITE" id="PS50240"/>
    </source>
</evidence>
<evidence type="ECO:0000256" key="6">
    <source>
        <dbReference type="ARBA" id="ARBA00023157"/>
    </source>
</evidence>
<dbReference type="AlphaFoldDB" id="A0A8U0WD54"/>
<evidence type="ECO:0000256" key="8">
    <source>
        <dbReference type="SAM" id="SignalP"/>
    </source>
</evidence>
<feature type="signal peptide" evidence="8">
    <location>
        <begin position="1"/>
        <end position="19"/>
    </location>
</feature>
<dbReference type="PANTHER" id="PTHR24252">
    <property type="entry name" value="ACROSIN-RELATED"/>
    <property type="match status" value="1"/>
</dbReference>
<feature type="domain" description="Peptidase S1" evidence="9">
    <location>
        <begin position="84"/>
        <end position="315"/>
    </location>
</feature>
<dbReference type="SMART" id="SM00020">
    <property type="entry name" value="Tryp_SPc"/>
    <property type="match status" value="1"/>
</dbReference>
<dbReference type="GeneID" id="119633588"/>
<name>A0A8U0WD54_9MUSC</name>
<dbReference type="Proteomes" id="UP000092443">
    <property type="component" value="Unplaced"/>
</dbReference>
<dbReference type="InterPro" id="IPR001314">
    <property type="entry name" value="Peptidase_S1A"/>
</dbReference>
<keyword evidence="10" id="KW-1185">Reference proteome</keyword>
<evidence type="ECO:0000313" key="10">
    <source>
        <dbReference type="Proteomes" id="UP000092443"/>
    </source>
</evidence>
<accession>A0A8U0WD54</accession>
<dbReference type="InterPro" id="IPR009003">
    <property type="entry name" value="Peptidase_S1_PA"/>
</dbReference>
<dbReference type="SUPFAM" id="SSF50494">
    <property type="entry name" value="Trypsin-like serine proteases"/>
    <property type="match status" value="1"/>
</dbReference>
<protein>
    <submittedName>
        <fullName evidence="11">Trypsin-1</fullName>
    </submittedName>
</protein>
<reference evidence="11" key="1">
    <citation type="submission" date="2025-08" db="UniProtKB">
        <authorList>
            <consortium name="RefSeq"/>
        </authorList>
    </citation>
    <scope>IDENTIFICATION</scope>
    <source>
        <tissue evidence="11">Whole body pupa</tissue>
    </source>
</reference>
<keyword evidence="8" id="KW-0732">Signal</keyword>
<dbReference type="InterPro" id="IPR043504">
    <property type="entry name" value="Peptidase_S1_PA_chymotrypsin"/>
</dbReference>
<evidence type="ECO:0000313" key="11">
    <source>
        <dbReference type="RefSeq" id="XP_037883132.1"/>
    </source>
</evidence>
<dbReference type="InterPro" id="IPR033116">
    <property type="entry name" value="TRYPSIN_SER"/>
</dbReference>
<dbReference type="FunFam" id="2.40.10.10:FF:000006">
    <property type="entry name" value="Serine proteinase stubble"/>
    <property type="match status" value="1"/>
</dbReference>
<organism evidence="10 11">
    <name type="scientific">Glossina fuscipes</name>
    <dbReference type="NCBI Taxonomy" id="7396"/>
    <lineage>
        <taxon>Eukaryota</taxon>
        <taxon>Metazoa</taxon>
        <taxon>Ecdysozoa</taxon>
        <taxon>Arthropoda</taxon>
        <taxon>Hexapoda</taxon>
        <taxon>Insecta</taxon>
        <taxon>Pterygota</taxon>
        <taxon>Neoptera</taxon>
        <taxon>Endopterygota</taxon>
        <taxon>Diptera</taxon>
        <taxon>Brachycera</taxon>
        <taxon>Muscomorpha</taxon>
        <taxon>Hippoboscoidea</taxon>
        <taxon>Glossinidae</taxon>
        <taxon>Glossina</taxon>
    </lineage>
</organism>
<dbReference type="PRINTS" id="PR00722">
    <property type="entry name" value="CHYMOTRYPSIN"/>
</dbReference>
<keyword evidence="5" id="KW-0735">Signal-anchor</keyword>
<evidence type="ECO:0000256" key="7">
    <source>
        <dbReference type="RuleBase" id="RU363034"/>
    </source>
</evidence>
<dbReference type="PROSITE" id="PS00134">
    <property type="entry name" value="TRYPSIN_HIS"/>
    <property type="match status" value="1"/>
</dbReference>
<dbReference type="InterPro" id="IPR001254">
    <property type="entry name" value="Trypsin_dom"/>
</dbReference>
<evidence type="ECO:0000256" key="2">
    <source>
        <dbReference type="ARBA" id="ARBA00022670"/>
    </source>
</evidence>
<evidence type="ECO:0000256" key="1">
    <source>
        <dbReference type="ARBA" id="ARBA00004606"/>
    </source>
</evidence>
<dbReference type="RefSeq" id="XP_037883132.1">
    <property type="nucleotide sequence ID" value="XM_038027204.1"/>
</dbReference>
<dbReference type="GO" id="GO:0006508">
    <property type="term" value="P:proteolysis"/>
    <property type="evidence" value="ECO:0007669"/>
    <property type="project" value="UniProtKB-KW"/>
</dbReference>
<dbReference type="InterPro" id="IPR018114">
    <property type="entry name" value="TRYPSIN_HIS"/>
</dbReference>
<dbReference type="GO" id="GO:0016020">
    <property type="term" value="C:membrane"/>
    <property type="evidence" value="ECO:0007669"/>
    <property type="project" value="UniProtKB-SubCell"/>
</dbReference>
<comment type="subcellular location">
    <subcellularLocation>
        <location evidence="1">Membrane</location>
        <topology evidence="1">Single-pass type II membrane protein</topology>
    </subcellularLocation>
</comment>
<evidence type="ECO:0000256" key="4">
    <source>
        <dbReference type="ARBA" id="ARBA00022825"/>
    </source>
</evidence>
<dbReference type="Pfam" id="PF00089">
    <property type="entry name" value="Trypsin"/>
    <property type="match status" value="1"/>
</dbReference>
<keyword evidence="3 7" id="KW-0378">Hydrolase</keyword>
<dbReference type="PROSITE" id="PS00135">
    <property type="entry name" value="TRYPSIN_SER"/>
    <property type="match status" value="1"/>
</dbReference>
<evidence type="ECO:0000256" key="3">
    <source>
        <dbReference type="ARBA" id="ARBA00022801"/>
    </source>
</evidence>
<keyword evidence="5" id="KW-0812">Transmembrane</keyword>
<dbReference type="GO" id="GO:0004252">
    <property type="term" value="F:serine-type endopeptidase activity"/>
    <property type="evidence" value="ECO:0007669"/>
    <property type="project" value="InterPro"/>
</dbReference>
<evidence type="ECO:0000256" key="5">
    <source>
        <dbReference type="ARBA" id="ARBA00022968"/>
    </source>
</evidence>
<keyword evidence="4 7" id="KW-0720">Serine protease</keyword>
<keyword evidence="2 7" id="KW-0645">Protease</keyword>